<dbReference type="EMBL" id="GBRH01213754">
    <property type="protein sequence ID" value="JAD84141.1"/>
    <property type="molecule type" value="Transcribed_RNA"/>
</dbReference>
<proteinExistence type="predicted"/>
<reference evidence="1" key="2">
    <citation type="journal article" date="2015" name="Data Brief">
        <title>Shoot transcriptome of the giant reed, Arundo donax.</title>
        <authorList>
            <person name="Barrero R.A."/>
            <person name="Guerrero F.D."/>
            <person name="Moolhuijzen P."/>
            <person name="Goolsby J.A."/>
            <person name="Tidwell J."/>
            <person name="Bellgard S.E."/>
            <person name="Bellgard M.I."/>
        </authorList>
    </citation>
    <scope>NUCLEOTIDE SEQUENCE</scope>
    <source>
        <tissue evidence="1">Shoot tissue taken approximately 20 cm above the soil surface</tissue>
    </source>
</reference>
<name>A0A0A9D8N5_ARUDO</name>
<dbReference type="AlphaFoldDB" id="A0A0A9D8N5"/>
<evidence type="ECO:0000313" key="1">
    <source>
        <dbReference type="EMBL" id="JAD84141.1"/>
    </source>
</evidence>
<sequence>MGYSYLQLLSDLLKFQDTRDHAFMSTYLRADYFHLTVIHNVLVLGIALSGKLPRLVSRLVTVFL</sequence>
<organism evidence="1">
    <name type="scientific">Arundo donax</name>
    <name type="common">Giant reed</name>
    <name type="synonym">Donax arundinaceus</name>
    <dbReference type="NCBI Taxonomy" id="35708"/>
    <lineage>
        <taxon>Eukaryota</taxon>
        <taxon>Viridiplantae</taxon>
        <taxon>Streptophyta</taxon>
        <taxon>Embryophyta</taxon>
        <taxon>Tracheophyta</taxon>
        <taxon>Spermatophyta</taxon>
        <taxon>Magnoliopsida</taxon>
        <taxon>Liliopsida</taxon>
        <taxon>Poales</taxon>
        <taxon>Poaceae</taxon>
        <taxon>PACMAD clade</taxon>
        <taxon>Arundinoideae</taxon>
        <taxon>Arundineae</taxon>
        <taxon>Arundo</taxon>
    </lineage>
</organism>
<reference evidence="1" key="1">
    <citation type="submission" date="2014-09" db="EMBL/GenBank/DDBJ databases">
        <authorList>
            <person name="Magalhaes I.L.F."/>
            <person name="Oliveira U."/>
            <person name="Santos F.R."/>
            <person name="Vidigal T.H.D.A."/>
            <person name="Brescovit A.D."/>
            <person name="Santos A.J."/>
        </authorList>
    </citation>
    <scope>NUCLEOTIDE SEQUENCE</scope>
    <source>
        <tissue evidence="1">Shoot tissue taken approximately 20 cm above the soil surface</tissue>
    </source>
</reference>
<accession>A0A0A9D8N5</accession>
<protein>
    <submittedName>
        <fullName evidence="1">Uncharacterized protein</fullName>
    </submittedName>
</protein>